<dbReference type="FunFam" id="1.20.120.230:FF:000002">
    <property type="entry name" value="Talin 2"/>
    <property type="match status" value="1"/>
</dbReference>
<dbReference type="InterPro" id="IPR049108">
    <property type="entry name" value="Talin_R4"/>
</dbReference>
<dbReference type="InterPro" id="IPR036476">
    <property type="entry name" value="Talin_cent_sf"/>
</dbReference>
<dbReference type="InterPro" id="IPR035964">
    <property type="entry name" value="I/LWEQ_dom_sf"/>
</dbReference>
<dbReference type="InterPro" id="IPR019747">
    <property type="entry name" value="FERM_CS"/>
</dbReference>
<dbReference type="SUPFAM" id="SSF50729">
    <property type="entry name" value="PH domain-like"/>
    <property type="match status" value="1"/>
</dbReference>
<dbReference type="PANTHER" id="PTHR19981">
    <property type="entry name" value="TALIN"/>
    <property type="match status" value="1"/>
</dbReference>
<dbReference type="SMART" id="SM00307">
    <property type="entry name" value="ILWEQ"/>
    <property type="match status" value="1"/>
</dbReference>
<evidence type="ECO:0000313" key="14">
    <source>
        <dbReference type="Proteomes" id="UP000694381"/>
    </source>
</evidence>
<dbReference type="Gene3D" id="3.10.20.90">
    <property type="entry name" value="Phosphatidylinositol 3-kinase Catalytic Subunit, Chain A, domain 1"/>
    <property type="match status" value="2"/>
</dbReference>
<dbReference type="PROSITE" id="PS00661">
    <property type="entry name" value="FERM_2"/>
    <property type="match status" value="1"/>
</dbReference>
<keyword evidence="5" id="KW-0963">Cytoplasm</keyword>
<dbReference type="GO" id="GO:0005178">
    <property type="term" value="F:integrin binding"/>
    <property type="evidence" value="ECO:0007669"/>
    <property type="project" value="TreeGrafter"/>
</dbReference>
<dbReference type="Gene3D" id="1.20.1420.10">
    <property type="entry name" value="Talin, central domain"/>
    <property type="match status" value="8"/>
</dbReference>
<feature type="domain" description="I/LWEQ" evidence="12">
    <location>
        <begin position="2182"/>
        <end position="2353"/>
    </location>
</feature>
<dbReference type="GO" id="GO:0005886">
    <property type="term" value="C:plasma membrane"/>
    <property type="evidence" value="ECO:0007669"/>
    <property type="project" value="UniProtKB-SubCell"/>
</dbReference>
<evidence type="ECO:0000313" key="13">
    <source>
        <dbReference type="Ensembl" id="ENSNGAP00000001895.1"/>
    </source>
</evidence>
<dbReference type="SMART" id="SM01244">
    <property type="entry name" value="IRS"/>
    <property type="match status" value="1"/>
</dbReference>
<dbReference type="FunFam" id="1.20.1420.10:FF:000001">
    <property type="entry name" value="Talin 2"/>
    <property type="match status" value="1"/>
</dbReference>
<keyword evidence="14" id="KW-1185">Reference proteome</keyword>
<dbReference type="InterPro" id="IPR002558">
    <property type="entry name" value="ILWEQ_dom"/>
</dbReference>
<dbReference type="SUPFAM" id="SSF109885">
    <property type="entry name" value="I/LWEQ domain"/>
    <property type="match status" value="4"/>
</dbReference>
<dbReference type="SUPFAM" id="SSF54236">
    <property type="entry name" value="Ubiquitin-like"/>
    <property type="match status" value="1"/>
</dbReference>
<dbReference type="CDD" id="cd17172">
    <property type="entry name" value="FERM_F0_TLN2"/>
    <property type="match status" value="1"/>
</dbReference>
<dbReference type="Gene3D" id="2.30.29.30">
    <property type="entry name" value="Pleckstrin-homology domain (PH domain)/Phosphotyrosine-binding domain (PTB)"/>
    <property type="match status" value="1"/>
</dbReference>
<dbReference type="PANTHER" id="PTHR19981:SF34">
    <property type="entry name" value="TALIN-2"/>
    <property type="match status" value="1"/>
</dbReference>
<dbReference type="Gene3D" id="1.20.120.230">
    <property type="entry name" value="Alpha-catenin/vinculin-like"/>
    <property type="match status" value="5"/>
</dbReference>
<dbReference type="InterPro" id="IPR002404">
    <property type="entry name" value="IRS_PTB"/>
</dbReference>
<dbReference type="Pfam" id="PF08913">
    <property type="entry name" value="VBS"/>
    <property type="match status" value="1"/>
</dbReference>
<organism evidence="13 14">
    <name type="scientific">Nannospalax galili</name>
    <name type="common">Northern Israeli blind subterranean mole rat</name>
    <name type="synonym">Spalax galili</name>
    <dbReference type="NCBI Taxonomy" id="1026970"/>
    <lineage>
        <taxon>Eukaryota</taxon>
        <taxon>Metazoa</taxon>
        <taxon>Chordata</taxon>
        <taxon>Craniata</taxon>
        <taxon>Vertebrata</taxon>
        <taxon>Euteleostomi</taxon>
        <taxon>Mammalia</taxon>
        <taxon>Eutheria</taxon>
        <taxon>Euarchontoglires</taxon>
        <taxon>Glires</taxon>
        <taxon>Rodentia</taxon>
        <taxon>Myomorpha</taxon>
        <taxon>Muroidea</taxon>
        <taxon>Spalacidae</taxon>
        <taxon>Spalacinae</taxon>
        <taxon>Nannospalax</taxon>
    </lineage>
</organism>
<dbReference type="Gene3D" id="1.20.1410.10">
    <property type="entry name" value="I/LWEQ domain"/>
    <property type="match status" value="1"/>
</dbReference>
<dbReference type="FunFam" id="1.20.80.10:FF:000007">
    <property type="entry name" value="Talin 2"/>
    <property type="match status" value="1"/>
</dbReference>
<dbReference type="InterPro" id="IPR029071">
    <property type="entry name" value="Ubiquitin-like_domsf"/>
</dbReference>
<evidence type="ECO:0000256" key="5">
    <source>
        <dbReference type="ARBA" id="ARBA00022490"/>
    </source>
</evidence>
<dbReference type="InterPro" id="IPR014352">
    <property type="entry name" value="FERM/acyl-CoA-bd_prot_sf"/>
</dbReference>
<dbReference type="FunFam" id="1.20.1410.10:FF:000001">
    <property type="entry name" value="Talin 2"/>
    <property type="match status" value="1"/>
</dbReference>
<gene>
    <name evidence="13" type="primary">Tln2</name>
</gene>
<sequence>MVALSLKICVRHCNVVKTMQFEPSTAVYDACRLIRERVPEAQTGQASDYGLFLSDEDPRKGIWLEAGRTLDYYMLRNGDILEYKKKQRPQKIRMLDGSVKTVMVDDSKTVGELLVTICSRIGITNYEEYSLIQETIEEKKEEGTGTLKKDRTLLRDERKMEKLKAKLHTDDDCKCLGCSGPDLLCLVRNVSPGRTISPSKPLTLPPLCFQARDDILNGSHPVSFEKACEFGGFQAQIQFGPHVEHKHKPGFLDLKEFLPKEYIKQRGAEKRIFQEHKNCGEMSEIEAKVKYVKLARSLRTYGVSFFLVKEKMKGKNKLVPRLLGITKDSVMRVDEKSKEVLQEWPLTTVKRWAASPKSFTLDFGEYQESYYSVQTTEGEQISQLIAGYIDIILKKKQSKDRFGLEGDEESTMLEESVSPKKSTILQQQFNRTGKAEHGSVALPAVMRSGSSGPETFNVGSMPSPQQQVMVGQMHRGHMPPLTSAQQALMGTINTSMHAVQQAQDDLSELDSLPPLGQDMASRVWVQNKVDESKHEIHSQVDAITAGTASVVNLTAGDPADTDYTAVGCAITTISSNLTEMSKGVKLLAALMDDDVGSGEDLLRAARTLAGAVSDLLKAVQPTSGEPRQTVLTAAGSIGQASGDLLRQIGENETDERFQDVLMSLAKAVANAAAMLVLKAKNVAQVAEDTVLQNRVIAAATQCALSTSQLVACAKVVSPTISSPVCQEQLIEAGKLVDRSVENCVRACQAATGDSELLKQVSAAASVVSQALHDLLQHVRQFASRGEPIGRYDQATDTIMCVTESIFSSMGDAGEMVRQARVLAQATSDLVNAMRSDAEAEIDMENSKKLLAAAKLLADSTARMVEAAKGAAANPENEDQQQRLREAAEGLRVATNAAAQNAIKKKIVNRLEVAAKQAAAAATQTIAASQNAAISNKNPAAQQQLVQSCKAVADHIPQLVQGVRGSQAQAEDLSAQLALIISSQNFLQPGSKMVSSAKAAVPTVSDQAAAMQLSQCAKNLATSLAELRTASQKAHEACGPMEIDSALNTVQTLKNELQDAKMAAAESQLKPLPGETLEKCAQDLGSTSKAVGSSMAQLLTCAAQGNEHYTGVAARETAQALKTLAQAARGVAASTSDPMAAHAMLDSARDVMEGSAMLIQEAKQALIAPGDAESQQRLAQVMMTVMRRSVGCLLGMFSWGECIKVCMLPPSTKPFQEAQSELNQAAADLNQSAGEVVHATRGQSGELAAASGKFSDDFDEFLDAGIEMAGQAQTKEDQMQVIGNLKNISMASSKLLLAAKSLSVDPGAPNAKNLLAAAARAVTESINQLITLCTQQAPGQKECDNALRELETVKGMLDNPNEPVSDLSYFDCIESVMENSKVLGESMAGISQNAKTGDLPAFGECVGIASKALCGLTEAAAQAAYLVGISDPNSQAGHQGLVDPIQFARANQAIQMACQNLVDPGSSPSQVLSAATIVAKHTSALCNACRIASSKTANPVAKRHFVQSAKEVANSTANLVKTIKALDGDFSEDNRNKCRVATAPLIEAVENLTAFASNPEFVSIPAQISSEGSQAQEPILVSAKTMLESSSYLIRTARSLAINPKDPPTWSVLAGHSHTVSDSIKSLITSIRDKAPGQRECDYSIDGINRCIRDIEQASLAAVSQSLATRDDISVEALQEQLTSVVQEIGHLIDPIATAARGEAAQLGHKVTQLASYFEPLILAAVGVASKMLDHQQQMTVLDQTKTLAESALQMLYAAKEGGGNPKLDEGTPPEPKGTFVDYQTTVVKYSKAIAVTAQEMIGFQIRTRVQDLGHGCIFLVQKAGALQVCPTDSYTKKELIECTRSVTEKVSLVLSALQAGNKGTQACITAATAVSGIIADLDTTIMFATAGTLNAENSETFADHRENILKTAKALVEDTKLLVSGAASTPDKLAQAAQSSAATITQLAEVVKLGAASLGSDDPETQVVLINAIKDVAKALSDLIGATKGAASKPADDPSMYQLKGAAKVMVTNVTSLLKTVKAVEDEATRGTRALEATIEYIKQELTVFQSKDIPEKTSSPEESIRMTKGITMATAKAVAAGNSCRQEDVIATANLSRKAVSDMLTACKQASFYPDVSEEVRTRALRYGTECTLGYLDLLEHVLVILQKPTPELKHQLAAFSKRVAGAVTELIQAAEAMKGTEWVDPEDPTVIAETELLGAAASIEAAAKKLEQLKPRAKPKQADETLDFEEQILEAAKSIAAATSALVKSASAAQRELVAQGKVGSIPANAADDGQWSQGLISAARMVAAATSSLCEAANASVQGHASEEKLISSAKQVAASTAQLLVACKVKADQDSEAMRRLQAAAGRSL</sequence>
<evidence type="ECO:0000259" key="11">
    <source>
        <dbReference type="PROSITE" id="PS50057"/>
    </source>
</evidence>
<dbReference type="InterPro" id="IPR057346">
    <property type="entry name" value="Talin1/2_VBS2"/>
</dbReference>
<dbReference type="Pfam" id="PF09141">
    <property type="entry name" value="Talin_middle"/>
    <property type="match status" value="1"/>
</dbReference>
<dbReference type="SUPFAM" id="SSF109880">
    <property type="entry name" value="A middle domain of Talin 1"/>
    <property type="match status" value="1"/>
</dbReference>
<keyword evidence="7" id="KW-0965">Cell junction</keyword>
<dbReference type="FunFam" id="1.20.1420.10:FF:000006">
    <property type="entry name" value="Talin 2"/>
    <property type="match status" value="1"/>
</dbReference>
<dbReference type="InterPro" id="IPR000299">
    <property type="entry name" value="FERM_domain"/>
</dbReference>
<dbReference type="FunFam" id="1.20.120.230:FF:000004">
    <property type="entry name" value="Talin 2"/>
    <property type="match status" value="1"/>
</dbReference>
<evidence type="ECO:0000256" key="10">
    <source>
        <dbReference type="SAM" id="Coils"/>
    </source>
</evidence>
<keyword evidence="4" id="KW-1003">Cell membrane</keyword>
<evidence type="ECO:0000256" key="4">
    <source>
        <dbReference type="ARBA" id="ARBA00022475"/>
    </source>
</evidence>
<dbReference type="Gene3D" id="1.20.80.10">
    <property type="match status" value="1"/>
</dbReference>
<dbReference type="CDD" id="cd10569">
    <property type="entry name" value="FERM_C_Talin"/>
    <property type="match status" value="1"/>
</dbReference>
<dbReference type="GO" id="GO:0030036">
    <property type="term" value="P:actin cytoskeleton organization"/>
    <property type="evidence" value="ECO:0007669"/>
    <property type="project" value="TreeGrafter"/>
</dbReference>
<evidence type="ECO:0000256" key="6">
    <source>
        <dbReference type="ARBA" id="ARBA00022553"/>
    </source>
</evidence>
<feature type="coiled-coil region" evidence="10">
    <location>
        <begin position="1042"/>
        <end position="1069"/>
    </location>
</feature>
<dbReference type="Pfam" id="PF21896">
    <property type="entry name" value="Talin_IBS2B"/>
    <property type="match status" value="3"/>
</dbReference>
<dbReference type="GO" id="GO:0005856">
    <property type="term" value="C:cytoskeleton"/>
    <property type="evidence" value="ECO:0007669"/>
    <property type="project" value="UniProtKB-SubCell"/>
</dbReference>
<protein>
    <submittedName>
        <fullName evidence="13">Talin 2</fullName>
    </submittedName>
</protein>
<dbReference type="FunFam" id="1.20.1420.10:FF:000007">
    <property type="entry name" value="Talin 2"/>
    <property type="match status" value="1"/>
</dbReference>
<dbReference type="Proteomes" id="UP000694381">
    <property type="component" value="Unassembled WGS sequence"/>
</dbReference>
<reference evidence="13" key="2">
    <citation type="submission" date="2025-09" db="UniProtKB">
        <authorList>
            <consortium name="Ensembl"/>
        </authorList>
    </citation>
    <scope>IDENTIFICATION</scope>
</reference>
<evidence type="ECO:0000256" key="7">
    <source>
        <dbReference type="ARBA" id="ARBA00022949"/>
    </source>
</evidence>
<dbReference type="GO" id="GO:0005737">
    <property type="term" value="C:cytoplasm"/>
    <property type="evidence" value="ECO:0007669"/>
    <property type="project" value="TreeGrafter"/>
</dbReference>
<dbReference type="Pfam" id="PF21692">
    <property type="entry name" value="Talin_R4"/>
    <property type="match status" value="1"/>
</dbReference>
<dbReference type="InterPro" id="IPR015224">
    <property type="entry name" value="Talin_cent"/>
</dbReference>
<dbReference type="Pfam" id="PF09379">
    <property type="entry name" value="FERM_N"/>
    <property type="match status" value="1"/>
</dbReference>
<keyword evidence="6" id="KW-0597">Phosphoprotein</keyword>
<keyword evidence="10" id="KW-0175">Coiled coil</keyword>
<dbReference type="FunFam" id="1.20.1420.10:FF:000002">
    <property type="entry name" value="Talin 2"/>
    <property type="match status" value="1"/>
</dbReference>
<dbReference type="GO" id="GO:0005925">
    <property type="term" value="C:focal adhesion"/>
    <property type="evidence" value="ECO:0007669"/>
    <property type="project" value="UniProtKB-SubCell"/>
</dbReference>
<dbReference type="Pfam" id="PF25177">
    <property type="entry name" value="Talin_VBS2"/>
    <property type="match status" value="1"/>
</dbReference>
<reference evidence="13" key="1">
    <citation type="submission" date="2025-08" db="UniProtKB">
        <authorList>
            <consortium name="Ensembl"/>
        </authorList>
    </citation>
    <scope>IDENTIFICATION</scope>
</reference>
<dbReference type="InterPro" id="IPR037438">
    <property type="entry name" value="Talin1/2-RS"/>
</dbReference>
<dbReference type="SUPFAM" id="SSF47031">
    <property type="entry name" value="Second domain of FERM"/>
    <property type="match status" value="1"/>
</dbReference>
<dbReference type="FunFam" id="2.30.29.30:FF:000028">
    <property type="entry name" value="Talin 2"/>
    <property type="match status" value="1"/>
</dbReference>
<dbReference type="Pfam" id="PF16511">
    <property type="entry name" value="FERM_f0"/>
    <property type="match status" value="1"/>
</dbReference>
<dbReference type="FunFam" id="1.20.120.230:FF:000005">
    <property type="entry name" value="Talin 1"/>
    <property type="match status" value="1"/>
</dbReference>
<dbReference type="InterPro" id="IPR032425">
    <property type="entry name" value="FERM_f0"/>
</dbReference>
<accession>A0A8C6QCA2</accession>
<dbReference type="GO" id="GO:0005200">
    <property type="term" value="F:structural constituent of cytoskeleton"/>
    <property type="evidence" value="ECO:0007669"/>
    <property type="project" value="InterPro"/>
</dbReference>
<dbReference type="InterPro" id="IPR019749">
    <property type="entry name" value="Band_41_domain"/>
</dbReference>
<dbReference type="PROSITE" id="PS50057">
    <property type="entry name" value="FERM_3"/>
    <property type="match status" value="1"/>
</dbReference>
<comment type="subcellular location">
    <subcellularLocation>
        <location evidence="2">Cell junction</location>
        <location evidence="2">Focal adhesion</location>
    </subcellularLocation>
    <subcellularLocation>
        <location evidence="3">Cell membrane</location>
        <topology evidence="3">Peripheral membrane protein</topology>
        <orientation evidence="3">Cytoplasmic side</orientation>
    </subcellularLocation>
    <subcellularLocation>
        <location evidence="1">Cytoplasm</location>
        <location evidence="1">Cytoskeleton</location>
    </subcellularLocation>
</comment>
<dbReference type="Pfam" id="PF02174">
    <property type="entry name" value="IRS"/>
    <property type="match status" value="1"/>
</dbReference>
<keyword evidence="8" id="KW-0472">Membrane</keyword>
<dbReference type="GO" id="GO:0051015">
    <property type="term" value="F:actin filament binding"/>
    <property type="evidence" value="ECO:0007669"/>
    <property type="project" value="InterPro"/>
</dbReference>
<dbReference type="Ensembl" id="ENSNGAT00000001949.1">
    <property type="protein sequence ID" value="ENSNGAP00000001895.1"/>
    <property type="gene ID" value="ENSNGAG00000001287.1"/>
</dbReference>
<dbReference type="GO" id="GO:0001726">
    <property type="term" value="C:ruffle"/>
    <property type="evidence" value="ECO:0007669"/>
    <property type="project" value="InterPro"/>
</dbReference>
<dbReference type="GeneTree" id="ENSGT00940000154699"/>
<dbReference type="InterPro" id="IPR019748">
    <property type="entry name" value="FERM_central"/>
</dbReference>
<keyword evidence="9" id="KW-0206">Cytoskeleton</keyword>
<dbReference type="CDD" id="cd12150">
    <property type="entry name" value="talin-RS"/>
    <property type="match status" value="1"/>
</dbReference>
<evidence type="ECO:0000256" key="2">
    <source>
        <dbReference type="ARBA" id="ARBA00004246"/>
    </source>
</evidence>
<dbReference type="FunFam" id="1.20.1420.10:FF:000005">
    <property type="entry name" value="Talin 2"/>
    <property type="match status" value="1"/>
</dbReference>
<feature type="domain" description="FERM" evidence="11">
    <location>
        <begin position="88"/>
        <end position="396"/>
    </location>
</feature>
<dbReference type="InterPro" id="IPR036723">
    <property type="entry name" value="Alpha-catenin/vinculin-like_sf"/>
</dbReference>
<dbReference type="FunFam" id="3.10.20.90:FF:000066">
    <property type="entry name" value="Talin 1"/>
    <property type="match status" value="1"/>
</dbReference>
<dbReference type="FunFam" id="1.20.1420.10:FF:000004">
    <property type="entry name" value="Talin 2"/>
    <property type="match status" value="1"/>
</dbReference>
<dbReference type="InterPro" id="IPR015009">
    <property type="entry name" value="Vinculin-bd_dom"/>
</dbReference>
<dbReference type="SMART" id="SM00295">
    <property type="entry name" value="B41"/>
    <property type="match status" value="1"/>
</dbReference>
<dbReference type="GO" id="GO:0098609">
    <property type="term" value="P:cell-cell adhesion"/>
    <property type="evidence" value="ECO:0007669"/>
    <property type="project" value="TreeGrafter"/>
</dbReference>
<dbReference type="Pfam" id="PF21865">
    <property type="entry name" value="TLN1-like_RS"/>
    <property type="match status" value="3"/>
</dbReference>
<proteinExistence type="predicted"/>
<dbReference type="PROSITE" id="PS50945">
    <property type="entry name" value="I_LWEQ"/>
    <property type="match status" value="1"/>
</dbReference>
<dbReference type="InterPro" id="IPR018979">
    <property type="entry name" value="FERM_N"/>
</dbReference>
<dbReference type="FunFam" id="1.20.120.230:FF:000003">
    <property type="entry name" value="Talin 2"/>
    <property type="match status" value="1"/>
</dbReference>
<evidence type="ECO:0000256" key="3">
    <source>
        <dbReference type="ARBA" id="ARBA00004413"/>
    </source>
</evidence>
<evidence type="ECO:0000256" key="9">
    <source>
        <dbReference type="ARBA" id="ARBA00023212"/>
    </source>
</evidence>
<dbReference type="InterPro" id="IPR054060">
    <property type="entry name" value="TLN1-like_RS"/>
</dbReference>
<evidence type="ECO:0000256" key="8">
    <source>
        <dbReference type="ARBA" id="ARBA00023136"/>
    </source>
</evidence>
<evidence type="ECO:0000259" key="12">
    <source>
        <dbReference type="PROSITE" id="PS50945"/>
    </source>
</evidence>
<evidence type="ECO:0000256" key="1">
    <source>
        <dbReference type="ARBA" id="ARBA00004245"/>
    </source>
</evidence>
<dbReference type="FunFam" id="3.10.20.90:FF:000028">
    <property type="entry name" value="Talin 2"/>
    <property type="match status" value="1"/>
</dbReference>
<dbReference type="InterPro" id="IPR054082">
    <property type="entry name" value="Talin_IBS2B"/>
</dbReference>
<dbReference type="SUPFAM" id="SSF47220">
    <property type="entry name" value="alpha-catenin/vinculin-like"/>
    <property type="match status" value="4"/>
</dbReference>
<name>A0A8C6QCA2_NANGA</name>
<dbReference type="InterPro" id="IPR035963">
    <property type="entry name" value="FERM_2"/>
</dbReference>
<dbReference type="CDD" id="cd14473">
    <property type="entry name" value="FERM_B-lobe"/>
    <property type="match status" value="1"/>
</dbReference>
<dbReference type="Pfam" id="PF01608">
    <property type="entry name" value="I_LWEQ"/>
    <property type="match status" value="2"/>
</dbReference>
<dbReference type="InterPro" id="IPR011993">
    <property type="entry name" value="PH-like_dom_sf"/>
</dbReference>